<proteinExistence type="predicted"/>
<dbReference type="EMBL" id="MGFG01000032">
    <property type="protein sequence ID" value="OGM00377.1"/>
    <property type="molecule type" value="Genomic_DNA"/>
</dbReference>
<evidence type="ECO:0000313" key="1">
    <source>
        <dbReference type="EMBL" id="OGM00377.1"/>
    </source>
</evidence>
<reference evidence="1 2" key="1">
    <citation type="journal article" date="2016" name="Nat. Commun.">
        <title>Thousands of microbial genomes shed light on interconnected biogeochemical processes in an aquifer system.</title>
        <authorList>
            <person name="Anantharaman K."/>
            <person name="Brown C.T."/>
            <person name="Hug L.A."/>
            <person name="Sharon I."/>
            <person name="Castelle C.J."/>
            <person name="Probst A.J."/>
            <person name="Thomas B.C."/>
            <person name="Singh A."/>
            <person name="Wilkins M.J."/>
            <person name="Karaoz U."/>
            <person name="Brodie E.L."/>
            <person name="Williams K.H."/>
            <person name="Hubbard S.S."/>
            <person name="Banfield J.F."/>
        </authorList>
    </citation>
    <scope>NUCLEOTIDE SEQUENCE [LARGE SCALE GENOMIC DNA]</scope>
</reference>
<evidence type="ECO:0000313" key="2">
    <source>
        <dbReference type="Proteomes" id="UP000176988"/>
    </source>
</evidence>
<comment type="caution">
    <text evidence="1">The sequence shown here is derived from an EMBL/GenBank/DDBJ whole genome shotgun (WGS) entry which is preliminary data.</text>
</comment>
<organism evidence="1 2">
    <name type="scientific">Candidatus Uhrbacteria bacterium RIFOXYC2_FULL_47_19</name>
    <dbReference type="NCBI Taxonomy" id="1802424"/>
    <lineage>
        <taxon>Bacteria</taxon>
        <taxon>Candidatus Uhriibacteriota</taxon>
    </lineage>
</organism>
<protein>
    <submittedName>
        <fullName evidence="1">Uncharacterized protein</fullName>
    </submittedName>
</protein>
<name>A0A1F7WCT0_9BACT</name>
<accession>A0A1F7WCT0</accession>
<dbReference type="AlphaFoldDB" id="A0A1F7WCT0"/>
<dbReference type="Proteomes" id="UP000176988">
    <property type="component" value="Unassembled WGS sequence"/>
</dbReference>
<gene>
    <name evidence="1" type="ORF">A2480_03950</name>
</gene>
<sequence length="97" mass="10601">MPFEKLDNLMSGSLQRAGAAGKVRAAIVANTTLLVIKERFGSKTDQLIVRRFKDGKVTLVCGTSVLAEDIRLVANELIEEINHHLESDVVKQLVAVT</sequence>
<dbReference type="STRING" id="1802424.A2480_03950"/>